<keyword evidence="1" id="KW-0732">Signal</keyword>
<feature type="chain" id="PRO_5011641480" description="Surface antigen" evidence="1">
    <location>
        <begin position="27"/>
        <end position="429"/>
    </location>
</feature>
<dbReference type="AlphaFoldDB" id="A0A1I3LFQ4"/>
<dbReference type="Pfam" id="PF18939">
    <property type="entry name" value="DUF5686"/>
    <property type="match status" value="1"/>
</dbReference>
<feature type="signal peptide" evidence="1">
    <location>
        <begin position="1"/>
        <end position="26"/>
    </location>
</feature>
<protein>
    <recommendedName>
        <fullName evidence="4">Surface antigen</fullName>
    </recommendedName>
</protein>
<accession>A0A1I3LFQ4</accession>
<name>A0A1I3LFQ4_9FLAO</name>
<sequence length="429" mass="49527">MQHYKLLKLNYCLVILSFFSITSSYAQDPEGNNLKVSDSTKSGELLKQIGNGFFPTKVWNFDLRYLIKFNQYEGFRTGLGGITNDKFSEKYRIDSYLVYGFKDDSFKYKIGGGFRINKDTKTWFNISYVDDLKETGSSAFITDTRSFSFFEPRLLNIDLFHKHITSSISLEHEITPELYTKTELAISNIRPTYAYNYNLNGQKYSGFETTTAKIALQWDPFNNTEKNKEGATIKNEGYPKFTLQYTKSFRDVLNADFNFSKLDFRTIHKIKHNKHSYTIGTLSAGIAHGNTPLTHLYHAYPNNITKETILQRFSVAGINSFETMYFNEFFSDRFSTLVVKHYVKPFAIAKHFNPQLVLVTRYALGNMNNISRHENVNFGTLDHGYTESGFEINKLLFGFGLSGTYRYGAYHLPNEEDNIAIKFTFNITL</sequence>
<evidence type="ECO:0000313" key="3">
    <source>
        <dbReference type="Proteomes" id="UP000199559"/>
    </source>
</evidence>
<dbReference type="RefSeq" id="WP_090838057.1">
    <property type="nucleotide sequence ID" value="NZ_FORM01000002.1"/>
</dbReference>
<organism evidence="2 3">
    <name type="scientific">Olleya namhaensis</name>
    <dbReference type="NCBI Taxonomy" id="1144750"/>
    <lineage>
        <taxon>Bacteria</taxon>
        <taxon>Pseudomonadati</taxon>
        <taxon>Bacteroidota</taxon>
        <taxon>Flavobacteriia</taxon>
        <taxon>Flavobacteriales</taxon>
        <taxon>Flavobacteriaceae</taxon>
    </lineage>
</organism>
<proteinExistence type="predicted"/>
<dbReference type="EMBL" id="FORM01000002">
    <property type="protein sequence ID" value="SFI83599.1"/>
    <property type="molecule type" value="Genomic_DNA"/>
</dbReference>
<evidence type="ECO:0000313" key="2">
    <source>
        <dbReference type="EMBL" id="SFI83599.1"/>
    </source>
</evidence>
<gene>
    <name evidence="2" type="ORF">SAMN05443431_102390</name>
</gene>
<keyword evidence="3" id="KW-1185">Reference proteome</keyword>
<dbReference type="InterPro" id="IPR043741">
    <property type="entry name" value="DUF5686"/>
</dbReference>
<dbReference type="STRING" id="1144750.SAMN05443431_102390"/>
<evidence type="ECO:0008006" key="4">
    <source>
        <dbReference type="Google" id="ProtNLM"/>
    </source>
</evidence>
<evidence type="ECO:0000256" key="1">
    <source>
        <dbReference type="SAM" id="SignalP"/>
    </source>
</evidence>
<reference evidence="3" key="1">
    <citation type="submission" date="2016-10" db="EMBL/GenBank/DDBJ databases">
        <authorList>
            <person name="Varghese N."/>
            <person name="Submissions S."/>
        </authorList>
    </citation>
    <scope>NUCLEOTIDE SEQUENCE [LARGE SCALE GENOMIC DNA]</scope>
    <source>
        <strain evidence="3">DSM 28881</strain>
    </source>
</reference>
<dbReference type="Proteomes" id="UP000199559">
    <property type="component" value="Unassembled WGS sequence"/>
</dbReference>